<dbReference type="PANTHER" id="PTHR42721:SF3">
    <property type="entry name" value="BETA-D-XYLOSIDASE 5-RELATED"/>
    <property type="match status" value="1"/>
</dbReference>
<dbReference type="InterPro" id="IPR044993">
    <property type="entry name" value="BXL"/>
</dbReference>
<dbReference type="Pfam" id="PF14310">
    <property type="entry name" value="Fn3-like"/>
    <property type="match status" value="1"/>
</dbReference>
<dbReference type="Proteomes" id="UP000006056">
    <property type="component" value="Chromosome"/>
</dbReference>
<dbReference type="InterPro" id="IPR017853">
    <property type="entry name" value="GH"/>
</dbReference>
<dbReference type="PROSITE" id="PS51820">
    <property type="entry name" value="PA14"/>
    <property type="match status" value="1"/>
</dbReference>
<accession>I3ZEB4</accession>
<evidence type="ECO:0000256" key="1">
    <source>
        <dbReference type="ARBA" id="ARBA00005336"/>
    </source>
</evidence>
<dbReference type="SUPFAM" id="SSF56988">
    <property type="entry name" value="Anthrax protective antigen"/>
    <property type="match status" value="1"/>
</dbReference>
<dbReference type="InterPro" id="IPR037524">
    <property type="entry name" value="PA14/GLEYA"/>
</dbReference>
<dbReference type="Gene3D" id="3.20.20.300">
    <property type="entry name" value="Glycoside hydrolase, family 3, N-terminal domain"/>
    <property type="match status" value="1"/>
</dbReference>
<feature type="signal peptide" evidence="5">
    <location>
        <begin position="1"/>
        <end position="18"/>
    </location>
</feature>
<dbReference type="GO" id="GO:0045493">
    <property type="term" value="P:xylan catabolic process"/>
    <property type="evidence" value="ECO:0007669"/>
    <property type="project" value="InterPro"/>
</dbReference>
<dbReference type="PANTHER" id="PTHR42721">
    <property type="entry name" value="SUGAR HYDROLASE-RELATED"/>
    <property type="match status" value="1"/>
</dbReference>
<dbReference type="Gene3D" id="3.40.50.1700">
    <property type="entry name" value="Glycoside hydrolase family 3 C-terminal domain"/>
    <property type="match status" value="2"/>
</dbReference>
<dbReference type="Pfam" id="PF00933">
    <property type="entry name" value="Glyco_hydro_3"/>
    <property type="match status" value="1"/>
</dbReference>
<dbReference type="PRINTS" id="PR00133">
    <property type="entry name" value="GLHYDRLASE3"/>
</dbReference>
<dbReference type="AlphaFoldDB" id="I3ZEB4"/>
<evidence type="ECO:0000256" key="4">
    <source>
        <dbReference type="SAM" id="MobiDB-lite"/>
    </source>
</evidence>
<proteinExistence type="inferred from homology"/>
<evidence type="ECO:0000313" key="8">
    <source>
        <dbReference type="Proteomes" id="UP000006056"/>
    </source>
</evidence>
<feature type="compositionally biased region" description="Polar residues" evidence="4">
    <location>
        <begin position="891"/>
        <end position="908"/>
    </location>
</feature>
<keyword evidence="8" id="KW-1185">Reference proteome</keyword>
<organism evidence="7 8">
    <name type="scientific">Terriglobus roseus (strain DSM 18391 / NRRL B-41598 / KBS 63)</name>
    <dbReference type="NCBI Taxonomy" id="926566"/>
    <lineage>
        <taxon>Bacteria</taxon>
        <taxon>Pseudomonadati</taxon>
        <taxon>Acidobacteriota</taxon>
        <taxon>Terriglobia</taxon>
        <taxon>Terriglobales</taxon>
        <taxon>Acidobacteriaceae</taxon>
        <taxon>Terriglobus</taxon>
    </lineage>
</organism>
<dbReference type="Gene3D" id="2.60.40.10">
    <property type="entry name" value="Immunoglobulins"/>
    <property type="match status" value="1"/>
</dbReference>
<comment type="similarity">
    <text evidence="1">Belongs to the glycosyl hydrolase 3 family.</text>
</comment>
<protein>
    <submittedName>
        <fullName evidence="7">Beta-glucosidase-like glycosyl hydrolase</fullName>
    </submittedName>
</protein>
<dbReference type="EMBL" id="CP003379">
    <property type="protein sequence ID" value="AFL87582.1"/>
    <property type="molecule type" value="Genomic_DNA"/>
</dbReference>
<dbReference type="STRING" id="926566.Terro_1273"/>
<dbReference type="SUPFAM" id="SSF51445">
    <property type="entry name" value="(Trans)glycosidases"/>
    <property type="match status" value="1"/>
</dbReference>
<dbReference type="InterPro" id="IPR036881">
    <property type="entry name" value="Glyco_hydro_3_C_sf"/>
</dbReference>
<feature type="compositionally biased region" description="Polar residues" evidence="4">
    <location>
        <begin position="556"/>
        <end position="574"/>
    </location>
</feature>
<dbReference type="RefSeq" id="WP_014785151.1">
    <property type="nucleotide sequence ID" value="NC_018014.1"/>
</dbReference>
<feature type="domain" description="PA14" evidence="6">
    <location>
        <begin position="457"/>
        <end position="628"/>
    </location>
</feature>
<gene>
    <name evidence="7" type="ordered locus">Terro_1273</name>
</gene>
<feature type="chain" id="PRO_5003685015" evidence="5">
    <location>
        <begin position="19"/>
        <end position="908"/>
    </location>
</feature>
<dbReference type="Gene3D" id="3.90.182.10">
    <property type="entry name" value="Toxin - Anthrax Protective Antigen,domain 1"/>
    <property type="match status" value="1"/>
</dbReference>
<sequence length="908" mass="97659">MRILASVCLSTVVLAAAAQNQPAYLNPALTPQQRAADLVGRMTLEEKSLQMVNGAAAIPRLNVPAYDYWNEGLHGVARSGYATMFPQAIGMAATWDAPLLKQIGDVIATEARAKNNEALRRNNHDIYFGLTFWSPNINIFRDPRWGRGQETYGEDPHLTTQLGVNFIEGLQGTDPKFYKVIATPKHFAVHSGPEEGRHKFDVEPTPHDLWDTYLPQFRAAIVDAKADSIMCAYNRIDGQPACGSKLLLVDILRNDWKFQGFVTSDCGAIDDFFRPNTHQTEPDAEHADKAALLAGTDTNCGSTYRKLGDAVKSGLIKESDIDVSLRRLFEARVRLGLFDPAGSVPYAQIPFSQVNSPANAAVAKRAAEESMVLLKNDGILPLKAGKYKTIAVIGPNGASLSSLEGNYNGMAHDPRMPVDALRSALSGTNVVYAPGAPYVEGFPMPVSRTMLHPANGSQEQGLKAEYFGAANFNGTPVTTRVDPELNFDWSGVSPLTNAPDSAFAVRWTGTLTAPVAGTYQFLLRTGRCRGCNTSQHYKVLIDGKEVTVSRTVAPATPNTPVRINGTTGLPETGNTERPGAFSVNFADNKQSHTIQVDFLRDSASQGSGIRLEWTPTPATLLPEALEAANKSDLVVAMLGLSPDLEGEEMPVKLPGFVGGDRTDISLPASQQALLQGLIATGKPTIVVLLNGSALAINLADEKANAILESWYPGEAGSTALADTLVGRNNPSGRLPITFYKSESDLPGFEDYSMQNRTYRYFKGAPLYGFGFGLSYTKFAYSGLKLAKAKLNAGDTLTAEVTVKNTGKVAGEEVAELYLLPPAEGNAGLSPKQQLEGFQRVMLKPGESRKLTFTLTPRQLSEVDAKGTRAIQPGTYAIAIGGAQPKDPRATATAQTAGFTIQGTQPLPH</sequence>
<reference evidence="7 8" key="1">
    <citation type="submission" date="2012-06" db="EMBL/GenBank/DDBJ databases">
        <title>Complete genome of Terriglobus roseus DSM 18391.</title>
        <authorList>
            <consortium name="US DOE Joint Genome Institute (JGI-PGF)"/>
            <person name="Lucas S."/>
            <person name="Copeland A."/>
            <person name="Lapidus A."/>
            <person name="Glavina del Rio T."/>
            <person name="Dalin E."/>
            <person name="Tice H."/>
            <person name="Bruce D."/>
            <person name="Goodwin L."/>
            <person name="Pitluck S."/>
            <person name="Peters L."/>
            <person name="Mikhailova N."/>
            <person name="Munk A.C.C."/>
            <person name="Kyrpides N."/>
            <person name="Mavromatis K."/>
            <person name="Ivanova N."/>
            <person name="Brettin T."/>
            <person name="Detter J.C."/>
            <person name="Han C."/>
            <person name="Larimer F."/>
            <person name="Land M."/>
            <person name="Hauser L."/>
            <person name="Markowitz V."/>
            <person name="Cheng J.-F."/>
            <person name="Hugenholtz P."/>
            <person name="Woyke T."/>
            <person name="Wu D."/>
            <person name="Brambilla E."/>
            <person name="Klenk H.-P."/>
            <person name="Eisen J.A."/>
        </authorList>
    </citation>
    <scope>NUCLEOTIDE SEQUENCE [LARGE SCALE GENOMIC DNA]</scope>
    <source>
        <strain evidence="8">DSM 18391 / NRRL B-41598 / KBS 63</strain>
    </source>
</reference>
<dbReference type="GO" id="GO:0046556">
    <property type="term" value="F:alpha-L-arabinofuranosidase activity"/>
    <property type="evidence" value="ECO:0007669"/>
    <property type="project" value="TreeGrafter"/>
</dbReference>
<feature type="region of interest" description="Disordered" evidence="4">
    <location>
        <begin position="555"/>
        <end position="574"/>
    </location>
</feature>
<evidence type="ECO:0000256" key="3">
    <source>
        <dbReference type="ARBA" id="ARBA00022801"/>
    </source>
</evidence>
<dbReference type="Pfam" id="PF07691">
    <property type="entry name" value="PA14"/>
    <property type="match status" value="1"/>
</dbReference>
<feature type="region of interest" description="Disordered" evidence="4">
    <location>
        <begin position="881"/>
        <end position="908"/>
    </location>
</feature>
<dbReference type="KEGG" id="trs:Terro_1273"/>
<keyword evidence="2 5" id="KW-0732">Signal</keyword>
<evidence type="ECO:0000313" key="7">
    <source>
        <dbReference type="EMBL" id="AFL87582.1"/>
    </source>
</evidence>
<dbReference type="HOGENOM" id="CLU_004542_5_3_0"/>
<dbReference type="Pfam" id="PF01915">
    <property type="entry name" value="Glyco_hydro_3_C"/>
    <property type="match status" value="1"/>
</dbReference>
<dbReference type="InterPro" id="IPR026891">
    <property type="entry name" value="Fn3-like"/>
</dbReference>
<keyword evidence="3 7" id="KW-0378">Hydrolase</keyword>
<dbReference type="InterPro" id="IPR002772">
    <property type="entry name" value="Glyco_hydro_3_C"/>
</dbReference>
<dbReference type="PATRIC" id="fig|926566.3.peg.1253"/>
<name>I3ZEB4_TERRK</name>
<dbReference type="SUPFAM" id="SSF52279">
    <property type="entry name" value="Beta-D-glucan exohydrolase, C-terminal domain"/>
    <property type="match status" value="1"/>
</dbReference>
<dbReference type="SMART" id="SM01217">
    <property type="entry name" value="Fn3_like"/>
    <property type="match status" value="1"/>
</dbReference>
<evidence type="ECO:0000259" key="6">
    <source>
        <dbReference type="PROSITE" id="PS51820"/>
    </source>
</evidence>
<dbReference type="eggNOG" id="COG1472">
    <property type="taxonomic scope" value="Bacteria"/>
</dbReference>
<dbReference type="InterPro" id="IPR036962">
    <property type="entry name" value="Glyco_hydro_3_N_sf"/>
</dbReference>
<evidence type="ECO:0000256" key="5">
    <source>
        <dbReference type="SAM" id="SignalP"/>
    </source>
</evidence>
<dbReference type="GO" id="GO:0031222">
    <property type="term" value="P:arabinan catabolic process"/>
    <property type="evidence" value="ECO:0007669"/>
    <property type="project" value="TreeGrafter"/>
</dbReference>
<dbReference type="InterPro" id="IPR011658">
    <property type="entry name" value="PA14_dom"/>
</dbReference>
<dbReference type="InterPro" id="IPR013783">
    <property type="entry name" value="Ig-like_fold"/>
</dbReference>
<evidence type="ECO:0000256" key="2">
    <source>
        <dbReference type="ARBA" id="ARBA00022729"/>
    </source>
</evidence>
<dbReference type="InterPro" id="IPR001764">
    <property type="entry name" value="Glyco_hydro_3_N"/>
</dbReference>
<dbReference type="GO" id="GO:0009044">
    <property type="term" value="F:xylan 1,4-beta-xylosidase activity"/>
    <property type="evidence" value="ECO:0007669"/>
    <property type="project" value="InterPro"/>
</dbReference>
<dbReference type="SMART" id="SM00758">
    <property type="entry name" value="PA14"/>
    <property type="match status" value="1"/>
</dbReference>